<feature type="region of interest" description="Disordered" evidence="1">
    <location>
        <begin position="53"/>
        <end position="91"/>
    </location>
</feature>
<evidence type="ECO:0000313" key="2">
    <source>
        <dbReference type="Proteomes" id="UP000695022"/>
    </source>
</evidence>
<feature type="compositionally biased region" description="Polar residues" evidence="1">
    <location>
        <begin position="53"/>
        <end position="67"/>
    </location>
</feature>
<name>A0ABM1E916_PRICU</name>
<feature type="region of interest" description="Disordered" evidence="1">
    <location>
        <begin position="1"/>
        <end position="34"/>
    </location>
</feature>
<dbReference type="RefSeq" id="XP_014668687.1">
    <property type="nucleotide sequence ID" value="XM_014813201.1"/>
</dbReference>
<dbReference type="GeneID" id="106809959"/>
<reference evidence="3" key="1">
    <citation type="submission" date="2025-08" db="UniProtKB">
        <authorList>
            <consortium name="RefSeq"/>
        </authorList>
    </citation>
    <scope>IDENTIFICATION</scope>
</reference>
<accession>A0ABM1E916</accession>
<protein>
    <submittedName>
        <fullName evidence="3">Endochitinase A-like</fullName>
    </submittedName>
</protein>
<evidence type="ECO:0000256" key="1">
    <source>
        <dbReference type="SAM" id="MobiDB-lite"/>
    </source>
</evidence>
<sequence length="328" mass="34617">MVGGTSTGEECLTVTPTETPAHSPPPTTSSTPTETRFMATRGDTASIFQSAETETFQTETGAGSTTRPEFRSERRTDSVYTDAGEADPDPAMEAVTSSTSIRHRAASVTTTVTTATSEEDPNPTLRPTLHPYHRLAVSGRAYTAPVNAISLAEFLDSLSQIGRQKTALTDGSTVARLTGADELSSTNKPVKVITAAPTIVTGERAAGFSGDNTAVGDFVSDAGSARRVAEHVTASGGEAILTHTPYRTTATMTMEESAMPSDETSTVPRETSAMPSDETSTVPRETSAMPSDETSTVPRETSGMKYIYRAFVETICHGPSDETFTVHS</sequence>
<dbReference type="Proteomes" id="UP000695022">
    <property type="component" value="Unplaced"/>
</dbReference>
<organism evidence="2 3">
    <name type="scientific">Priapulus caudatus</name>
    <name type="common">Priapulid worm</name>
    <dbReference type="NCBI Taxonomy" id="37621"/>
    <lineage>
        <taxon>Eukaryota</taxon>
        <taxon>Metazoa</taxon>
        <taxon>Ecdysozoa</taxon>
        <taxon>Scalidophora</taxon>
        <taxon>Priapulida</taxon>
        <taxon>Priapulimorpha</taxon>
        <taxon>Priapulimorphida</taxon>
        <taxon>Priapulidae</taxon>
        <taxon>Priapulus</taxon>
    </lineage>
</organism>
<keyword evidence="2" id="KW-1185">Reference proteome</keyword>
<feature type="compositionally biased region" description="Basic and acidic residues" evidence="1">
    <location>
        <begin position="68"/>
        <end position="77"/>
    </location>
</feature>
<proteinExistence type="predicted"/>
<gene>
    <name evidence="3" type="primary">LOC106809959</name>
</gene>
<evidence type="ECO:0000313" key="3">
    <source>
        <dbReference type="RefSeq" id="XP_014668687.1"/>
    </source>
</evidence>
<feature type="region of interest" description="Disordered" evidence="1">
    <location>
        <begin position="255"/>
        <end position="300"/>
    </location>
</feature>
<feature type="compositionally biased region" description="Polar residues" evidence="1">
    <location>
        <begin position="262"/>
        <end position="299"/>
    </location>
</feature>